<comment type="caution">
    <text evidence="2">The sequence shown here is derived from an EMBL/GenBank/DDBJ whole genome shotgun (WGS) entry which is preliminary data.</text>
</comment>
<accession>A0A4Y2LI45</accession>
<gene>
    <name evidence="2" type="ORF">AVEN_266720_1</name>
</gene>
<proteinExistence type="predicted"/>
<keyword evidence="3" id="KW-1185">Reference proteome</keyword>
<organism evidence="2 3">
    <name type="scientific">Araneus ventricosus</name>
    <name type="common">Orbweaver spider</name>
    <name type="synonym">Epeira ventricosa</name>
    <dbReference type="NCBI Taxonomy" id="182803"/>
    <lineage>
        <taxon>Eukaryota</taxon>
        <taxon>Metazoa</taxon>
        <taxon>Ecdysozoa</taxon>
        <taxon>Arthropoda</taxon>
        <taxon>Chelicerata</taxon>
        <taxon>Arachnida</taxon>
        <taxon>Araneae</taxon>
        <taxon>Araneomorphae</taxon>
        <taxon>Entelegynae</taxon>
        <taxon>Araneoidea</taxon>
        <taxon>Araneidae</taxon>
        <taxon>Araneus</taxon>
    </lineage>
</organism>
<sequence length="93" mass="10623">MCLSPTENVPKRAVRSSPSEPGRINLPPRGGNRKNRFYSGLEPYSELQSQNSVDFSQPGFFTFREEPICGVTELRHVLQDTLILHIDRVHNTR</sequence>
<dbReference type="EMBL" id="BGPR01005884">
    <property type="protein sequence ID" value="GBN14272.1"/>
    <property type="molecule type" value="Genomic_DNA"/>
</dbReference>
<evidence type="ECO:0000256" key="1">
    <source>
        <dbReference type="SAM" id="MobiDB-lite"/>
    </source>
</evidence>
<protein>
    <submittedName>
        <fullName evidence="2">Uncharacterized protein</fullName>
    </submittedName>
</protein>
<dbReference type="AlphaFoldDB" id="A0A4Y2LI45"/>
<evidence type="ECO:0000313" key="3">
    <source>
        <dbReference type="Proteomes" id="UP000499080"/>
    </source>
</evidence>
<feature type="region of interest" description="Disordered" evidence="1">
    <location>
        <begin position="1"/>
        <end position="38"/>
    </location>
</feature>
<reference evidence="2 3" key="1">
    <citation type="journal article" date="2019" name="Sci. Rep.">
        <title>Orb-weaving spider Araneus ventricosus genome elucidates the spidroin gene catalogue.</title>
        <authorList>
            <person name="Kono N."/>
            <person name="Nakamura H."/>
            <person name="Ohtoshi R."/>
            <person name="Moran D.A.P."/>
            <person name="Shinohara A."/>
            <person name="Yoshida Y."/>
            <person name="Fujiwara M."/>
            <person name="Mori M."/>
            <person name="Tomita M."/>
            <person name="Arakawa K."/>
        </authorList>
    </citation>
    <scope>NUCLEOTIDE SEQUENCE [LARGE SCALE GENOMIC DNA]</scope>
</reference>
<evidence type="ECO:0000313" key="2">
    <source>
        <dbReference type="EMBL" id="GBN14272.1"/>
    </source>
</evidence>
<dbReference type="Proteomes" id="UP000499080">
    <property type="component" value="Unassembled WGS sequence"/>
</dbReference>
<name>A0A4Y2LI45_ARAVE</name>